<proteinExistence type="predicted"/>
<gene>
    <name evidence="1" type="ORF">VTK73DRAFT_6962</name>
</gene>
<comment type="caution">
    <text evidence="1">The sequence shown here is derived from an EMBL/GenBank/DDBJ whole genome shotgun (WGS) entry which is preliminary data.</text>
</comment>
<evidence type="ECO:0000313" key="2">
    <source>
        <dbReference type="Proteomes" id="UP001586593"/>
    </source>
</evidence>
<keyword evidence="2" id="KW-1185">Reference proteome</keyword>
<reference evidence="1 2" key="1">
    <citation type="journal article" date="2024" name="Commun. Biol.">
        <title>Comparative genomic analysis of thermophilic fungi reveals convergent evolutionary adaptations and gene losses.</title>
        <authorList>
            <person name="Steindorff A.S."/>
            <person name="Aguilar-Pontes M.V."/>
            <person name="Robinson A.J."/>
            <person name="Andreopoulos B."/>
            <person name="LaButti K."/>
            <person name="Kuo A."/>
            <person name="Mondo S."/>
            <person name="Riley R."/>
            <person name="Otillar R."/>
            <person name="Haridas S."/>
            <person name="Lipzen A."/>
            <person name="Grimwood J."/>
            <person name="Schmutz J."/>
            <person name="Clum A."/>
            <person name="Reid I.D."/>
            <person name="Moisan M.C."/>
            <person name="Butler G."/>
            <person name="Nguyen T.T.M."/>
            <person name="Dewar K."/>
            <person name="Conant G."/>
            <person name="Drula E."/>
            <person name="Henrissat B."/>
            <person name="Hansel C."/>
            <person name="Singer S."/>
            <person name="Hutchinson M.I."/>
            <person name="de Vries R.P."/>
            <person name="Natvig D.O."/>
            <person name="Powell A.J."/>
            <person name="Tsang A."/>
            <person name="Grigoriev I.V."/>
        </authorList>
    </citation>
    <scope>NUCLEOTIDE SEQUENCE [LARGE SCALE GENOMIC DNA]</scope>
    <source>
        <strain evidence="1 2">ATCC 24622</strain>
    </source>
</reference>
<name>A0ABR3XTW5_9PEZI</name>
<dbReference type="EMBL" id="JAZHXJ010000041">
    <property type="protein sequence ID" value="KAL1879430.1"/>
    <property type="molecule type" value="Genomic_DNA"/>
</dbReference>
<accession>A0ABR3XTW5</accession>
<dbReference type="Proteomes" id="UP001586593">
    <property type="component" value="Unassembled WGS sequence"/>
</dbReference>
<evidence type="ECO:0000313" key="1">
    <source>
        <dbReference type="EMBL" id="KAL1879430.1"/>
    </source>
</evidence>
<organism evidence="1 2">
    <name type="scientific">Phialemonium thermophilum</name>
    <dbReference type="NCBI Taxonomy" id="223376"/>
    <lineage>
        <taxon>Eukaryota</taxon>
        <taxon>Fungi</taxon>
        <taxon>Dikarya</taxon>
        <taxon>Ascomycota</taxon>
        <taxon>Pezizomycotina</taxon>
        <taxon>Sordariomycetes</taxon>
        <taxon>Sordariomycetidae</taxon>
        <taxon>Cephalothecales</taxon>
        <taxon>Cephalothecaceae</taxon>
        <taxon>Phialemonium</taxon>
    </lineage>
</organism>
<protein>
    <submittedName>
        <fullName evidence="1">Uncharacterized protein</fullName>
    </submittedName>
</protein>
<sequence length="95" mass="10626">MEVPAAVVSLSKMYLKPTWNVPRLRTSEVPYVAVDGSLYLIWCLIHPGQRQFQTKSVAPDVGSSSSLPASCKRLRDDKLSRRPFNVCCPLTSDLF</sequence>